<dbReference type="Proteomes" id="UP000184418">
    <property type="component" value="Unassembled WGS sequence"/>
</dbReference>
<feature type="transmembrane region" description="Helical" evidence="1">
    <location>
        <begin position="6"/>
        <end position="23"/>
    </location>
</feature>
<evidence type="ECO:0000256" key="1">
    <source>
        <dbReference type="SAM" id="Phobius"/>
    </source>
</evidence>
<dbReference type="STRING" id="1121955.SAMN02745146_0076"/>
<keyword evidence="1" id="KW-1133">Transmembrane helix</keyword>
<accession>A0A1M6LW35</accession>
<evidence type="ECO:0000313" key="3">
    <source>
        <dbReference type="Proteomes" id="UP000184418"/>
    </source>
</evidence>
<dbReference type="AlphaFoldDB" id="A0A1M6LW35"/>
<dbReference type="EMBL" id="FQYN01000010">
    <property type="protein sequence ID" value="SHJ75381.1"/>
    <property type="molecule type" value="Genomic_DNA"/>
</dbReference>
<sequence>MHSSIVLWAAALVSIGAADLFAHRDELTARRFRELSPATVAGELDRSRNRRWHRLGAQQRLVMAGVLASSVSLALGSQRAFWVLLLLCGALITLCFDISFNLRFGQRWWYAGTTALTDELLNKLGLKHQLNAGKLAAAVKLAAVLAGVAGWIFWL</sequence>
<keyword evidence="3" id="KW-1185">Reference proteome</keyword>
<reference evidence="2 3" key="1">
    <citation type="submission" date="2016-11" db="EMBL/GenBank/DDBJ databases">
        <authorList>
            <person name="Jaros S."/>
            <person name="Januszkiewicz K."/>
            <person name="Wedrychowicz H."/>
        </authorList>
    </citation>
    <scope>NUCLEOTIDE SEQUENCE [LARGE SCALE GENOMIC DNA]</scope>
    <source>
        <strain evidence="2 3">DSM 21074</strain>
    </source>
</reference>
<proteinExistence type="predicted"/>
<dbReference type="RefSeq" id="WP_143164251.1">
    <property type="nucleotide sequence ID" value="NZ_FQYN01000010.1"/>
</dbReference>
<evidence type="ECO:0000313" key="2">
    <source>
        <dbReference type="EMBL" id="SHJ75381.1"/>
    </source>
</evidence>
<gene>
    <name evidence="2" type="ORF">SAMN02745146_0076</name>
</gene>
<keyword evidence="1" id="KW-0472">Membrane</keyword>
<keyword evidence="1" id="KW-0812">Transmembrane</keyword>
<feature type="transmembrane region" description="Helical" evidence="1">
    <location>
        <begin position="135"/>
        <end position="154"/>
    </location>
</feature>
<name>A0A1M6LW35_9BACT</name>
<dbReference type="OrthoDB" id="9974645at2"/>
<feature type="transmembrane region" description="Helical" evidence="1">
    <location>
        <begin position="81"/>
        <end position="100"/>
    </location>
</feature>
<protein>
    <submittedName>
        <fullName evidence="2">Uncharacterized protein</fullName>
    </submittedName>
</protein>
<organism evidence="2 3">
    <name type="scientific">Hymenobacter daecheongensis DSM 21074</name>
    <dbReference type="NCBI Taxonomy" id="1121955"/>
    <lineage>
        <taxon>Bacteria</taxon>
        <taxon>Pseudomonadati</taxon>
        <taxon>Bacteroidota</taxon>
        <taxon>Cytophagia</taxon>
        <taxon>Cytophagales</taxon>
        <taxon>Hymenobacteraceae</taxon>
        <taxon>Hymenobacter</taxon>
    </lineage>
</organism>